<proteinExistence type="predicted"/>
<dbReference type="Pfam" id="PF08522">
    <property type="entry name" value="BT_3987-like_N"/>
    <property type="match status" value="1"/>
</dbReference>
<name>A0ABT1MHX3_9BACT</name>
<feature type="domain" description="BT-3987-like N-terminal" evidence="1">
    <location>
        <begin position="33"/>
        <end position="148"/>
    </location>
</feature>
<evidence type="ECO:0000313" key="3">
    <source>
        <dbReference type="Proteomes" id="UP001205603"/>
    </source>
</evidence>
<dbReference type="EMBL" id="JANDHW010000007">
    <property type="protein sequence ID" value="MCP9612238.1"/>
    <property type="molecule type" value="Genomic_DNA"/>
</dbReference>
<dbReference type="RefSeq" id="WP_255027507.1">
    <property type="nucleotide sequence ID" value="NZ_JANDHW010000007.1"/>
</dbReference>
<sequence>MKFYKYRYFFLAFMAVSISSCKDENLDDIHHFGNKIYVTSAQVVDDLLIRSDISDYSREIICRLPKPAEKDVQVKFEADPSMAASYNLIYNDDATALDSHYYNIPEKTSTIKAGDISGNNIVVNFMNTNELDNSRRYVLPVTIVNATDIGIIDSKRTTYFVFKGAALINVVANIKGCYFPINWKSDVSNLSTITVEALIRSSDWTAGRGNALSSVFGIEGQFLIRIGDADRPRDQLQIVAPGGNFPGPNVIPGLPVNEWIHIAIVYDNTTKERIYYKDGVAVYKDAGTSGTVSLDNNCFIGKSYDNSRWLPGDIAEVRIWTVQRSAEQIAQSPYSINPKSEGLLAYWKFNEGAGNVVKDYTEHGNDITAEGGDPVWVTVEIPSMNK</sequence>
<gene>
    <name evidence="2" type="ORF">NMU02_09050</name>
</gene>
<dbReference type="Gene3D" id="2.60.40.1740">
    <property type="entry name" value="hypothetical protein (bacova_03559)"/>
    <property type="match status" value="1"/>
</dbReference>
<dbReference type="Gene3D" id="2.60.120.200">
    <property type="match status" value="1"/>
</dbReference>
<evidence type="ECO:0000313" key="2">
    <source>
        <dbReference type="EMBL" id="MCP9612238.1"/>
    </source>
</evidence>
<dbReference type="SUPFAM" id="SSF49899">
    <property type="entry name" value="Concanavalin A-like lectins/glucanases"/>
    <property type="match status" value="1"/>
</dbReference>
<protein>
    <submittedName>
        <fullName evidence="2">DUF1735 and LamG domain-containing protein</fullName>
    </submittedName>
</protein>
<dbReference type="InterPro" id="IPR013728">
    <property type="entry name" value="BT_3987-like_N"/>
</dbReference>
<reference evidence="2 3" key="1">
    <citation type="submission" date="2022-07" db="EMBL/GenBank/DDBJ databases">
        <title>Fecal culturing of patients with breast cancer.</title>
        <authorList>
            <person name="Teng N.M.Y."/>
            <person name="Kiu R."/>
            <person name="Evans R."/>
            <person name="Baker D.J."/>
            <person name="Zenner C."/>
            <person name="Robinson S.D."/>
            <person name="Hall L.J."/>
        </authorList>
    </citation>
    <scope>NUCLEOTIDE SEQUENCE [LARGE SCALE GENOMIC DNA]</scope>
    <source>
        <strain evidence="2 3">LH1063</strain>
    </source>
</reference>
<comment type="caution">
    <text evidence="2">The sequence shown here is derived from an EMBL/GenBank/DDBJ whole genome shotgun (WGS) entry which is preliminary data.</text>
</comment>
<evidence type="ECO:0000259" key="1">
    <source>
        <dbReference type="Pfam" id="PF08522"/>
    </source>
</evidence>
<dbReference type="PROSITE" id="PS51257">
    <property type="entry name" value="PROKAR_LIPOPROTEIN"/>
    <property type="match status" value="1"/>
</dbReference>
<accession>A0ABT1MHX3</accession>
<dbReference type="Pfam" id="PF13385">
    <property type="entry name" value="Laminin_G_3"/>
    <property type="match status" value="1"/>
</dbReference>
<keyword evidence="3" id="KW-1185">Reference proteome</keyword>
<organism evidence="2 3">
    <name type="scientific">Coprobacter tertius</name>
    <dbReference type="NCBI Taxonomy" id="2944915"/>
    <lineage>
        <taxon>Bacteria</taxon>
        <taxon>Pseudomonadati</taxon>
        <taxon>Bacteroidota</taxon>
        <taxon>Bacteroidia</taxon>
        <taxon>Bacteroidales</taxon>
        <taxon>Barnesiellaceae</taxon>
        <taxon>Coprobacter</taxon>
    </lineage>
</organism>
<dbReference type="Proteomes" id="UP001205603">
    <property type="component" value="Unassembled WGS sequence"/>
</dbReference>
<dbReference type="InterPro" id="IPR013320">
    <property type="entry name" value="ConA-like_dom_sf"/>
</dbReference>